<dbReference type="OrthoDB" id="272985at2759"/>
<dbReference type="GO" id="GO:0016887">
    <property type="term" value="F:ATP hydrolysis activity"/>
    <property type="evidence" value="ECO:0007669"/>
    <property type="project" value="RHEA"/>
</dbReference>
<keyword evidence="1" id="KW-0378">Hydrolase</keyword>
<gene>
    <name evidence="5" type="primary">pif1</name>
    <name evidence="5" type="ORF">EVAR_53690_1</name>
</gene>
<protein>
    <recommendedName>
        <fullName evidence="1">ATP-dependent DNA helicase</fullName>
        <ecNumber evidence="1">5.6.2.3</ecNumber>
    </recommendedName>
</protein>
<comment type="similarity">
    <text evidence="1">Belongs to the helicase family.</text>
</comment>
<name>A0A4C1ZDI1_EUMVA</name>
<organism evidence="5 6">
    <name type="scientific">Eumeta variegata</name>
    <name type="common">Bagworm moth</name>
    <name type="synonym">Eumeta japonica</name>
    <dbReference type="NCBI Taxonomy" id="151549"/>
    <lineage>
        <taxon>Eukaryota</taxon>
        <taxon>Metazoa</taxon>
        <taxon>Ecdysozoa</taxon>
        <taxon>Arthropoda</taxon>
        <taxon>Hexapoda</taxon>
        <taxon>Insecta</taxon>
        <taxon>Pterygota</taxon>
        <taxon>Neoptera</taxon>
        <taxon>Endopterygota</taxon>
        <taxon>Lepidoptera</taxon>
        <taxon>Glossata</taxon>
        <taxon>Ditrysia</taxon>
        <taxon>Tineoidea</taxon>
        <taxon>Psychidae</taxon>
        <taxon>Oiketicinae</taxon>
        <taxon>Eumeta</taxon>
    </lineage>
</organism>
<feature type="domain" description="DNA helicase Pif1-like DEAD-box helicase" evidence="2">
    <location>
        <begin position="473"/>
        <end position="540"/>
    </location>
</feature>
<dbReference type="AlphaFoldDB" id="A0A4C1ZDI1"/>
<keyword evidence="1" id="KW-0067">ATP-binding</keyword>
<dbReference type="GO" id="GO:0006281">
    <property type="term" value="P:DNA repair"/>
    <property type="evidence" value="ECO:0007669"/>
    <property type="project" value="UniProtKB-KW"/>
</dbReference>
<dbReference type="CDD" id="cd18809">
    <property type="entry name" value="SF1_C_RecD"/>
    <property type="match status" value="1"/>
</dbReference>
<dbReference type="InterPro" id="IPR049163">
    <property type="entry name" value="Pif1-like_2B_dom"/>
</dbReference>
<keyword evidence="1" id="KW-0233">DNA recombination</keyword>
<dbReference type="PANTHER" id="PTHR10492">
    <property type="match status" value="1"/>
</dbReference>
<dbReference type="GO" id="GO:0043139">
    <property type="term" value="F:5'-3' DNA helicase activity"/>
    <property type="evidence" value="ECO:0007669"/>
    <property type="project" value="UniProtKB-EC"/>
</dbReference>
<dbReference type="Pfam" id="PF21530">
    <property type="entry name" value="Pif1_2B_dom"/>
    <property type="match status" value="1"/>
</dbReference>
<reference evidence="5 6" key="1">
    <citation type="journal article" date="2019" name="Commun. Biol.">
        <title>The bagworm genome reveals a unique fibroin gene that provides high tensile strength.</title>
        <authorList>
            <person name="Kono N."/>
            <person name="Nakamura H."/>
            <person name="Ohtoshi R."/>
            <person name="Tomita M."/>
            <person name="Numata K."/>
            <person name="Arakawa K."/>
        </authorList>
    </citation>
    <scope>NUCLEOTIDE SEQUENCE [LARGE SCALE GENOMIC DNA]</scope>
</reference>
<evidence type="ECO:0000259" key="3">
    <source>
        <dbReference type="Pfam" id="PF14214"/>
    </source>
</evidence>
<dbReference type="Proteomes" id="UP000299102">
    <property type="component" value="Unassembled WGS sequence"/>
</dbReference>
<dbReference type="GO" id="GO:0006310">
    <property type="term" value="P:DNA recombination"/>
    <property type="evidence" value="ECO:0007669"/>
    <property type="project" value="UniProtKB-KW"/>
</dbReference>
<keyword evidence="6" id="KW-1185">Reference proteome</keyword>
<dbReference type="Pfam" id="PF05970">
    <property type="entry name" value="PIF1"/>
    <property type="match status" value="1"/>
</dbReference>
<comment type="caution">
    <text evidence="5">The sequence shown here is derived from an EMBL/GenBank/DDBJ whole genome shotgun (WGS) entry which is preliminary data.</text>
</comment>
<keyword evidence="1" id="KW-0227">DNA damage</keyword>
<accession>A0A4C1ZDI1</accession>
<feature type="domain" description="DNA helicase Pif1-like 2B" evidence="4">
    <location>
        <begin position="629"/>
        <end position="674"/>
    </location>
</feature>
<sequence>MARDYIFATAWPNAIHRHDITARVFRQKLKSLISFITKSHVFGPTRCWMYSVEWQKRGLPHAHILVWFIDKIRPEEIDSIISAEIPDPSTDQLLFDIVTTNMIHGPCGTLNSSSPCMADGKCTKNFPKDFTNDTVTNVDGYPIYRRRNPENGGQSFIKNIINTDIDIDNRWVVPYSPLLSKTYNAHINVEFCSSVKSIKYICKYVHKGSDMAVFRVENTNVNAPPVNKNDEITLYQIGRYISSNEAAWRIFGFPIHERDPAVVQLAIHLENVNPRHTECFYLRLLLVNVTGPLSFQDIRKVNGQQYPTYKDACLALGLLEDDNQWECMLAEAALNCTAIQIRLLFAIVLTTCFPARAQILWENHKDSMTDDILHQHRIRCHDLTITFSDEMYNEALIAIEDLCIVIANLPLSNFGMNSPNRTASDLMNTEMNRELQYSTVEMAAIVARNVPLMNEEQRTIYDRIMLAVSAGQGDFRQTLPVIPRSTYADEINACLKSSPLWRNVEKLQLKINMRVQMLQDPSAETFSKQLLDIGDGKVAIDETGYVKLPTDFCTIADSQDTLIEQIFPDVHTQYINHEWLAERAILAAKNVDVDNLNLKIQMLLPGNLVSYKSIDTVCDDSEAVNFPTEFLNSLDLPGMPPHNLQLKVGSPIILLRNLNPPRLCNGTRLVIQKLMKNVIEARILNGKFRGENILIPRIPIIPTDVPIQFKRLQFPIRLAFAMTINKSQGQTMSVCGLDLRTPCFSHGQLYVACSRVGKPSSLFVLAKDGLTKNIVHAIALRD</sequence>
<dbReference type="Pfam" id="PF14214">
    <property type="entry name" value="Helitron_like_N"/>
    <property type="match status" value="1"/>
</dbReference>
<dbReference type="SUPFAM" id="SSF52540">
    <property type="entry name" value="P-loop containing nucleoside triphosphate hydrolases"/>
    <property type="match status" value="1"/>
</dbReference>
<evidence type="ECO:0000313" key="5">
    <source>
        <dbReference type="EMBL" id="GBP85009.1"/>
    </source>
</evidence>
<dbReference type="EMBL" id="BGZK01001712">
    <property type="protein sequence ID" value="GBP85009.1"/>
    <property type="molecule type" value="Genomic_DNA"/>
</dbReference>
<evidence type="ECO:0000259" key="4">
    <source>
        <dbReference type="Pfam" id="PF21530"/>
    </source>
</evidence>
<dbReference type="InterPro" id="IPR027417">
    <property type="entry name" value="P-loop_NTPase"/>
</dbReference>
<dbReference type="GO" id="GO:0005524">
    <property type="term" value="F:ATP binding"/>
    <property type="evidence" value="ECO:0007669"/>
    <property type="project" value="UniProtKB-KW"/>
</dbReference>
<keyword evidence="1 5" id="KW-0347">Helicase</keyword>
<dbReference type="GO" id="GO:0000723">
    <property type="term" value="P:telomere maintenance"/>
    <property type="evidence" value="ECO:0007669"/>
    <property type="project" value="InterPro"/>
</dbReference>
<dbReference type="InterPro" id="IPR010285">
    <property type="entry name" value="DNA_helicase_pif1-like_DEAD"/>
</dbReference>
<evidence type="ECO:0000256" key="1">
    <source>
        <dbReference type="RuleBase" id="RU363044"/>
    </source>
</evidence>
<keyword evidence="1" id="KW-0234">DNA repair</keyword>
<evidence type="ECO:0000313" key="6">
    <source>
        <dbReference type="Proteomes" id="UP000299102"/>
    </source>
</evidence>
<dbReference type="PANTHER" id="PTHR10492:SF57">
    <property type="entry name" value="ATP-DEPENDENT DNA HELICASE"/>
    <property type="match status" value="1"/>
</dbReference>
<feature type="domain" description="Helitron helicase-like" evidence="3">
    <location>
        <begin position="13"/>
        <end position="66"/>
    </location>
</feature>
<comment type="cofactor">
    <cofactor evidence="1">
        <name>Mg(2+)</name>
        <dbReference type="ChEBI" id="CHEBI:18420"/>
    </cofactor>
</comment>
<proteinExistence type="inferred from homology"/>
<keyword evidence="1" id="KW-0547">Nucleotide-binding</keyword>
<evidence type="ECO:0000259" key="2">
    <source>
        <dbReference type="Pfam" id="PF05970"/>
    </source>
</evidence>
<dbReference type="EC" id="5.6.2.3" evidence="1"/>
<comment type="catalytic activity">
    <reaction evidence="1">
        <text>ATP + H2O = ADP + phosphate + H(+)</text>
        <dbReference type="Rhea" id="RHEA:13065"/>
        <dbReference type="ChEBI" id="CHEBI:15377"/>
        <dbReference type="ChEBI" id="CHEBI:15378"/>
        <dbReference type="ChEBI" id="CHEBI:30616"/>
        <dbReference type="ChEBI" id="CHEBI:43474"/>
        <dbReference type="ChEBI" id="CHEBI:456216"/>
        <dbReference type="EC" id="5.6.2.3"/>
    </reaction>
</comment>
<dbReference type="InterPro" id="IPR025476">
    <property type="entry name" value="Helitron_helicase-like"/>
</dbReference>